<proteinExistence type="predicted"/>
<dbReference type="GeneID" id="94426940"/>
<accession>A0A2C6L527</accession>
<comment type="caution">
    <text evidence="2">The sequence shown here is derived from an EMBL/GenBank/DDBJ whole genome shotgun (WGS) entry which is preliminary data.</text>
</comment>
<keyword evidence="3" id="KW-1185">Reference proteome</keyword>
<dbReference type="EMBL" id="MIGC01001594">
    <property type="protein sequence ID" value="PHJ22613.1"/>
    <property type="molecule type" value="Genomic_DNA"/>
</dbReference>
<evidence type="ECO:0000313" key="3">
    <source>
        <dbReference type="Proteomes" id="UP000221165"/>
    </source>
</evidence>
<organism evidence="2 3">
    <name type="scientific">Cystoisospora suis</name>
    <dbReference type="NCBI Taxonomy" id="483139"/>
    <lineage>
        <taxon>Eukaryota</taxon>
        <taxon>Sar</taxon>
        <taxon>Alveolata</taxon>
        <taxon>Apicomplexa</taxon>
        <taxon>Conoidasida</taxon>
        <taxon>Coccidia</taxon>
        <taxon>Eucoccidiorida</taxon>
        <taxon>Eimeriorina</taxon>
        <taxon>Sarcocystidae</taxon>
        <taxon>Cystoisospora</taxon>
    </lineage>
</organism>
<feature type="compositionally biased region" description="Basic and acidic residues" evidence="1">
    <location>
        <begin position="97"/>
        <end position="113"/>
    </location>
</feature>
<evidence type="ECO:0000313" key="2">
    <source>
        <dbReference type="EMBL" id="PHJ22613.1"/>
    </source>
</evidence>
<dbReference type="VEuPathDB" id="ToxoDB:CSUI_003533"/>
<gene>
    <name evidence="2" type="ORF">CSUI_003533</name>
</gene>
<reference evidence="2 3" key="1">
    <citation type="journal article" date="2017" name="Int. J. Parasitol.">
        <title>The genome of the protozoan parasite Cystoisospora suis and a reverse vaccinology approach to identify vaccine candidates.</title>
        <authorList>
            <person name="Palmieri N."/>
            <person name="Shrestha A."/>
            <person name="Ruttkowski B."/>
            <person name="Beck T."/>
            <person name="Vogl C."/>
            <person name="Tomley F."/>
            <person name="Blake D.P."/>
            <person name="Joachim A."/>
        </authorList>
    </citation>
    <scope>NUCLEOTIDE SEQUENCE [LARGE SCALE GENOMIC DNA]</scope>
    <source>
        <strain evidence="2 3">Wien I</strain>
    </source>
</reference>
<dbReference type="RefSeq" id="XP_067924290.1">
    <property type="nucleotide sequence ID" value="XM_068063729.1"/>
</dbReference>
<evidence type="ECO:0000256" key="1">
    <source>
        <dbReference type="SAM" id="MobiDB-lite"/>
    </source>
</evidence>
<dbReference type="OrthoDB" id="10352568at2759"/>
<sequence length="182" mass="19711">MAYVHGDREGASILIKNSRFLGKDALEPFLFPVVACLGCLTTVACGAEGDGDFISRAEFAEGCCETRAFPSGQPRHRSLPLNDGHLCLPSHANDFVPRSEKPRNAKHVSERRSPPARTAVPQDENRSSAGPRLWSASQLPGSRQTVPALEIPRVSCRRIDGGEVQLVPCPLAIPVMPSTSWE</sequence>
<dbReference type="AlphaFoldDB" id="A0A2C6L527"/>
<feature type="region of interest" description="Disordered" evidence="1">
    <location>
        <begin position="93"/>
        <end position="142"/>
    </location>
</feature>
<dbReference type="Proteomes" id="UP000221165">
    <property type="component" value="Unassembled WGS sequence"/>
</dbReference>
<protein>
    <submittedName>
        <fullName evidence="2">Uncharacterized protein</fullName>
    </submittedName>
</protein>
<name>A0A2C6L527_9APIC</name>